<evidence type="ECO:0000256" key="1">
    <source>
        <dbReference type="ARBA" id="ARBA00044777"/>
    </source>
</evidence>
<accession>A0ABN6DYG2</accession>
<dbReference type="InterPro" id="IPR023093">
    <property type="entry name" value="ScpA-like_C"/>
</dbReference>
<dbReference type="HAMAP" id="MF_01805">
    <property type="entry name" value="ScpA"/>
    <property type="match status" value="1"/>
</dbReference>
<evidence type="ECO:0000313" key="3">
    <source>
        <dbReference type="EMBL" id="BCR05161.1"/>
    </source>
</evidence>
<dbReference type="Pfam" id="PF02616">
    <property type="entry name" value="SMC_ScpA"/>
    <property type="match status" value="1"/>
</dbReference>
<comment type="subunit">
    <text evidence="2">Component of a cohesin-like complex composed of ScpA, ScpB and the Smc homodimer, in which ScpA and ScpB bind to the head domain of Smc. The presence of the three proteins is required for the association of the complex with DNA.</text>
</comment>
<organism evidence="3 4">
    <name type="scientific">Desulfuromonas versatilis</name>
    <dbReference type="NCBI Taxonomy" id="2802975"/>
    <lineage>
        <taxon>Bacteria</taxon>
        <taxon>Pseudomonadati</taxon>
        <taxon>Thermodesulfobacteriota</taxon>
        <taxon>Desulfuromonadia</taxon>
        <taxon>Desulfuromonadales</taxon>
        <taxon>Desulfuromonadaceae</taxon>
        <taxon>Desulfuromonas</taxon>
    </lineage>
</organism>
<dbReference type="Gene3D" id="1.10.10.580">
    <property type="entry name" value="Structural maintenance of chromosome 1. Chain E"/>
    <property type="match status" value="1"/>
</dbReference>
<reference evidence="3 4" key="1">
    <citation type="journal article" date="2016" name="C (Basel)">
        <title>Selective Growth of and Electricity Production by Marine Exoelectrogenic Bacteria in Self-Aggregated Hydrogel of Microbially Reduced Graphene Oxide.</title>
        <authorList>
            <person name="Yoshida N."/>
            <person name="Goto Y."/>
            <person name="Miyata Y."/>
        </authorList>
    </citation>
    <scope>NUCLEOTIDE SEQUENCE [LARGE SCALE GENOMIC DNA]</scope>
    <source>
        <strain evidence="3 4">NIT-T3</strain>
    </source>
</reference>
<dbReference type="Gene3D" id="6.10.250.2410">
    <property type="match status" value="1"/>
</dbReference>
<dbReference type="RefSeq" id="WP_221248583.1">
    <property type="nucleotide sequence ID" value="NZ_AP024355.1"/>
</dbReference>
<dbReference type="PANTHER" id="PTHR33969:SF2">
    <property type="entry name" value="SEGREGATION AND CONDENSATION PROTEIN A"/>
    <property type="match status" value="1"/>
</dbReference>
<dbReference type="PANTHER" id="PTHR33969">
    <property type="entry name" value="SEGREGATION AND CONDENSATION PROTEIN A"/>
    <property type="match status" value="1"/>
</dbReference>
<comment type="similarity">
    <text evidence="2">Belongs to the ScpA family.</text>
</comment>
<keyword evidence="2" id="KW-0131">Cell cycle</keyword>
<keyword evidence="2" id="KW-0159">Chromosome partition</keyword>
<comment type="function">
    <text evidence="2">Participates in chromosomal partition during cell division. May act via the formation of a condensin-like complex containing Smc and ScpB that pull DNA away from mid-cell into both cell halves.</text>
</comment>
<dbReference type="EMBL" id="AP024355">
    <property type="protein sequence ID" value="BCR05161.1"/>
    <property type="molecule type" value="Genomic_DNA"/>
</dbReference>
<reference evidence="3 4" key="2">
    <citation type="journal article" date="2021" name="Int. J. Syst. Evol. Microbiol.">
        <title>Isolation and Polyphasic Characterization of Desulfuromonas versatilis sp. Nov., an Electrogenic Bacteria Capable of Versatile Metabolism Isolated from a Graphene Oxide-Reducing Enrichment Culture.</title>
        <authorList>
            <person name="Xie L."/>
            <person name="Yoshida N."/>
            <person name="Ishii S."/>
            <person name="Meng L."/>
        </authorList>
    </citation>
    <scope>NUCLEOTIDE SEQUENCE [LARGE SCALE GENOMIC DNA]</scope>
    <source>
        <strain evidence="3 4">NIT-T3</strain>
    </source>
</reference>
<dbReference type="InterPro" id="IPR003768">
    <property type="entry name" value="ScpA"/>
</dbReference>
<comment type="subcellular location">
    <subcellularLocation>
        <location evidence="2">Cytoplasm</location>
    </subcellularLocation>
    <text evidence="2">Associated with two foci at the outer edges of the nucleoid region in young cells, and at four foci within both cell halves in older cells.</text>
</comment>
<name>A0ABN6DYG2_9BACT</name>
<sequence length="256" mass="29045">MSYEIRIDNFEGPLDLLLHLIRKNEMEISDIPMAEITSQYLAFLDAMQTLNLDVAGEFLLMAATLVHIKSRMLLPPDGVEEAEEEEADPRAELVRRLLEYQKYKEAGTALDSFPVLGREVFARRFPAPELEGADEGEFAAVGLFELVEALQKLLKGKPEASFHEVSVEQLSVTERINSILELLRGRESIAFDELFPSHPQRQELVVTFLAMLELVKLRMVRLMQNARFGVILLLPAVREEALEERLEIGDEVFGYG</sequence>
<proteinExistence type="inferred from homology"/>
<keyword evidence="2" id="KW-0132">Cell division</keyword>
<protein>
    <recommendedName>
        <fullName evidence="1 2">Segregation and condensation protein A</fullName>
    </recommendedName>
</protein>
<evidence type="ECO:0000256" key="2">
    <source>
        <dbReference type="HAMAP-Rule" id="MF_01805"/>
    </source>
</evidence>
<gene>
    <name evidence="2 3" type="primary">scpA</name>
    <name evidence="3" type="ORF">DESUT3_22300</name>
</gene>
<keyword evidence="4" id="KW-1185">Reference proteome</keyword>
<keyword evidence="2" id="KW-0963">Cytoplasm</keyword>
<evidence type="ECO:0000313" key="4">
    <source>
        <dbReference type="Proteomes" id="UP001319827"/>
    </source>
</evidence>
<dbReference type="Proteomes" id="UP001319827">
    <property type="component" value="Chromosome"/>
</dbReference>